<dbReference type="SUPFAM" id="SSF81383">
    <property type="entry name" value="F-box domain"/>
    <property type="match status" value="1"/>
</dbReference>
<feature type="domain" description="F-box" evidence="1">
    <location>
        <begin position="566"/>
        <end position="612"/>
    </location>
</feature>
<name>D8PU85_SCHCM</name>
<dbReference type="VEuPathDB" id="FungiDB:SCHCODRAFT_02682159"/>
<keyword evidence="3" id="KW-1185">Reference proteome</keyword>
<proteinExistence type="predicted"/>
<reference evidence="2 3" key="1">
    <citation type="journal article" date="2010" name="Nat. Biotechnol.">
        <title>Genome sequence of the model mushroom Schizophyllum commune.</title>
        <authorList>
            <person name="Ohm R.A."/>
            <person name="de Jong J.F."/>
            <person name="Lugones L.G."/>
            <person name="Aerts A."/>
            <person name="Kothe E."/>
            <person name="Stajich J.E."/>
            <person name="de Vries R.P."/>
            <person name="Record E."/>
            <person name="Levasseur A."/>
            <person name="Baker S.E."/>
            <person name="Bartholomew K.A."/>
            <person name="Coutinho P.M."/>
            <person name="Erdmann S."/>
            <person name="Fowler T.J."/>
            <person name="Gathman A.C."/>
            <person name="Lombard V."/>
            <person name="Henrissat B."/>
            <person name="Knabe N."/>
            <person name="Kuees U."/>
            <person name="Lilly W.W."/>
            <person name="Lindquist E."/>
            <person name="Lucas S."/>
            <person name="Magnuson J.K."/>
            <person name="Piumi F."/>
            <person name="Raudaskoski M."/>
            <person name="Salamov A."/>
            <person name="Schmutz J."/>
            <person name="Schwarze F.W.M.R."/>
            <person name="vanKuyk P.A."/>
            <person name="Horton J.S."/>
            <person name="Grigoriev I.V."/>
            <person name="Woesten H.A.B."/>
        </authorList>
    </citation>
    <scope>NUCLEOTIDE SEQUENCE [LARGE SCALE GENOMIC DNA]</scope>
    <source>
        <strain evidence="3">H4-8 / FGSC 9210</strain>
    </source>
</reference>
<evidence type="ECO:0000259" key="1">
    <source>
        <dbReference type="PROSITE" id="PS50181"/>
    </source>
</evidence>
<dbReference type="HOGENOM" id="CLU_282574_0_0_1"/>
<dbReference type="RefSeq" id="XP_003035484.1">
    <property type="nucleotide sequence ID" value="XM_003035438.1"/>
</dbReference>
<gene>
    <name evidence="2" type="ORF">SCHCODRAFT_106238</name>
</gene>
<dbReference type="KEGG" id="scm:SCHCO_02682159"/>
<dbReference type="InterPro" id="IPR001810">
    <property type="entry name" value="F-box_dom"/>
</dbReference>
<protein>
    <recommendedName>
        <fullName evidence="1">F-box domain-containing protein</fullName>
    </recommendedName>
</protein>
<dbReference type="PROSITE" id="PS50181">
    <property type="entry name" value="FBOX"/>
    <property type="match status" value="1"/>
</dbReference>
<dbReference type="GeneID" id="9586908"/>
<sequence>MLVLPMDVLIIVQSFMKPLDIQALQSVRYSEPWSDSPPYSTDHPPHLSQTCRAFRDPTLRRTVWREALRRVVEENDVFAPTFPSLQSMSTSELSYAALRPQVFLRRVRRCASSCPEGTIGYLEPLRRNEIQLYLHERDEENDRLQEYNPSFLIPGGRYLVVTLAYYVYIYDLRRVCPAYDPVFAIPAEAVDTLQGPHHRKWGVCFCMPRGDDLFLFITVNMETETEQTPWVSAVVYKVQGLPGSPRGEVVARFDAQQSWYPCLLSLDSVEGERVSFTVAASFVGVWDFARNELASWTCFGVEKCIIVGHNLVVVTRECGILVYEIPPLEPLTTDRLYDSALAPIYVVLPPENMRLRTIALCHSWENVRLFDLRFGKSGAMADTVVWYRIEPPPQESPNDPVGLVVESIRNLACEGPGRRSAFEHTLCKCDDTIIDTQYKECCEDGASRDSTRVTIRVEPWNGEGEQGTVVVDLMDRSDPLWTRESDCSRVGPEECTFCPISGRLIQMAKDYGVVVIFDYVPSPIKRASYDAYRVRKVPENNTILWPERSPEPSPVSWTVEGGNSLVMALLRLPSELLAHVQSFLTPFNIFCLHLTSNTIRKRASCRAVWREALCRTMVENDIFGPTFDQAHMSIEELRCAALRPQLFLNSIKSDSSDGPDYGWPDSTREIVLETAWNFTQWEDPVKGLHLIQGGRYLLMDTHLSLCIYDMEDPLNDVERLEPIFSLDKHGNRADDDLRPWLPFGSTLGKYACVGDEIILFFSSRPNHMTNSPASLLAYKIRGFPYEVTGEKLAQLSLTGPEELSPRSFCATDRRLAFVGHGSEIIGVWDYEHNQVALMKVSDRYGLDCLNGCVLTHNSIIFKNSRGFYTYAIPPFAPATMPPLPLKHEVMHSIESGWIGSGFLYSTNQAGATFLDLHYLRDDSYLDRYCIESVSPNDFASLLVPAPTSENLNLYPDSGYEMQCCDVGTPRACVGSVFILGHRTGWIDPDIDAQLGRRETYFERLGIPYEEWNEEDYTEEMDEAIGRENDQAGVFIHVEHRNSARDEDGQYDISVVELLDRSNSAWGQRELRFVDFCPASGRLCAIVEEGDEPPRLLVFDYLPASM</sequence>
<dbReference type="OrthoDB" id="2688364at2759"/>
<dbReference type="Proteomes" id="UP000007431">
    <property type="component" value="Unassembled WGS sequence"/>
</dbReference>
<dbReference type="InParanoid" id="D8PU85"/>
<evidence type="ECO:0000313" key="3">
    <source>
        <dbReference type="Proteomes" id="UP000007431"/>
    </source>
</evidence>
<dbReference type="AlphaFoldDB" id="D8PU85"/>
<dbReference type="InterPro" id="IPR036047">
    <property type="entry name" value="F-box-like_dom_sf"/>
</dbReference>
<feature type="non-terminal residue" evidence="2">
    <location>
        <position position="1105"/>
    </location>
</feature>
<organism evidence="3">
    <name type="scientific">Schizophyllum commune (strain H4-8 / FGSC 9210)</name>
    <name type="common">Split gill fungus</name>
    <dbReference type="NCBI Taxonomy" id="578458"/>
    <lineage>
        <taxon>Eukaryota</taxon>
        <taxon>Fungi</taxon>
        <taxon>Dikarya</taxon>
        <taxon>Basidiomycota</taxon>
        <taxon>Agaricomycotina</taxon>
        <taxon>Agaricomycetes</taxon>
        <taxon>Agaricomycetidae</taxon>
        <taxon>Agaricales</taxon>
        <taxon>Schizophyllaceae</taxon>
        <taxon>Schizophyllum</taxon>
    </lineage>
</organism>
<evidence type="ECO:0000313" key="2">
    <source>
        <dbReference type="EMBL" id="EFJ00582.1"/>
    </source>
</evidence>
<accession>D8PU85</accession>
<dbReference type="EMBL" id="GL377303">
    <property type="protein sequence ID" value="EFJ00582.1"/>
    <property type="molecule type" value="Genomic_DNA"/>
</dbReference>